<protein>
    <recommendedName>
        <fullName evidence="4">Plasmid stabilization protein</fullName>
    </recommendedName>
</protein>
<dbReference type="Pfam" id="PF05016">
    <property type="entry name" value="ParE_toxin"/>
    <property type="match status" value="1"/>
</dbReference>
<comment type="caution">
    <text evidence="2">The sequence shown here is derived from an EMBL/GenBank/DDBJ whole genome shotgun (WGS) entry which is preliminary data.</text>
</comment>
<dbReference type="Proteomes" id="UP000178603">
    <property type="component" value="Unassembled WGS sequence"/>
</dbReference>
<sequence length="86" mass="10052">MYSVFFTSKAEKDLEKIAKKDVKNTLQKVSKLTYPFPNNLDIKPISGVNSFFRLRSGRIRALFEADKTKNEIWIRKVGYRGGIYKF</sequence>
<dbReference type="InterPro" id="IPR052747">
    <property type="entry name" value="TA_system_RelE_toxin"/>
</dbReference>
<gene>
    <name evidence="2" type="ORF">A3E44_03005</name>
</gene>
<dbReference type="SUPFAM" id="SSF143011">
    <property type="entry name" value="RelE-like"/>
    <property type="match status" value="1"/>
</dbReference>
<keyword evidence="1" id="KW-1277">Toxin-antitoxin system</keyword>
<dbReference type="AlphaFoldDB" id="A0A1F8AVE4"/>
<dbReference type="Gene3D" id="3.30.2310.20">
    <property type="entry name" value="RelE-like"/>
    <property type="match status" value="1"/>
</dbReference>
<dbReference type="InterPro" id="IPR007712">
    <property type="entry name" value="RelE/ParE_toxin"/>
</dbReference>
<evidence type="ECO:0000256" key="1">
    <source>
        <dbReference type="ARBA" id="ARBA00022649"/>
    </source>
</evidence>
<evidence type="ECO:0008006" key="4">
    <source>
        <dbReference type="Google" id="ProtNLM"/>
    </source>
</evidence>
<dbReference type="EMBL" id="MGGW01000004">
    <property type="protein sequence ID" value="OGM55228.1"/>
    <property type="molecule type" value="Genomic_DNA"/>
</dbReference>
<evidence type="ECO:0000313" key="2">
    <source>
        <dbReference type="EMBL" id="OGM55228.1"/>
    </source>
</evidence>
<dbReference type="PANTHER" id="PTHR38813:SF1">
    <property type="entry name" value="TOXIN RELE1-RELATED"/>
    <property type="match status" value="1"/>
</dbReference>
<dbReference type="PANTHER" id="PTHR38813">
    <property type="match status" value="1"/>
</dbReference>
<reference evidence="2 3" key="1">
    <citation type="journal article" date="2016" name="Nat. Commun.">
        <title>Thousands of microbial genomes shed light on interconnected biogeochemical processes in an aquifer system.</title>
        <authorList>
            <person name="Anantharaman K."/>
            <person name="Brown C.T."/>
            <person name="Hug L.A."/>
            <person name="Sharon I."/>
            <person name="Castelle C.J."/>
            <person name="Probst A.J."/>
            <person name="Thomas B.C."/>
            <person name="Singh A."/>
            <person name="Wilkins M.J."/>
            <person name="Karaoz U."/>
            <person name="Brodie E.L."/>
            <person name="Williams K.H."/>
            <person name="Hubbard S.S."/>
            <person name="Banfield J.F."/>
        </authorList>
    </citation>
    <scope>NUCLEOTIDE SEQUENCE [LARGE SCALE GENOMIC DNA]</scope>
</reference>
<name>A0A1F8AVE4_9BACT</name>
<dbReference type="InterPro" id="IPR035093">
    <property type="entry name" value="RelE/ParE_toxin_dom_sf"/>
</dbReference>
<organism evidence="2 3">
    <name type="scientific">Candidatus Woesebacteria bacterium RIFCSPHIGHO2_12_FULL_41_24</name>
    <dbReference type="NCBI Taxonomy" id="1802510"/>
    <lineage>
        <taxon>Bacteria</taxon>
        <taxon>Candidatus Woeseibacteriota</taxon>
    </lineage>
</organism>
<proteinExistence type="predicted"/>
<evidence type="ECO:0000313" key="3">
    <source>
        <dbReference type="Proteomes" id="UP000178603"/>
    </source>
</evidence>
<accession>A0A1F8AVE4</accession>